<organism evidence="7 8">
    <name type="scientific">Didymella pomorum</name>
    <dbReference type="NCBI Taxonomy" id="749634"/>
    <lineage>
        <taxon>Eukaryota</taxon>
        <taxon>Fungi</taxon>
        <taxon>Dikarya</taxon>
        <taxon>Ascomycota</taxon>
        <taxon>Pezizomycotina</taxon>
        <taxon>Dothideomycetes</taxon>
        <taxon>Pleosporomycetidae</taxon>
        <taxon>Pleosporales</taxon>
        <taxon>Pleosporineae</taxon>
        <taxon>Didymellaceae</taxon>
        <taxon>Didymella</taxon>
    </lineage>
</organism>
<gene>
    <name evidence="7" type="ORF">N0V91_004378</name>
</gene>
<dbReference type="InterPro" id="IPR013901">
    <property type="entry name" value="Anthrone_oxy"/>
</dbReference>
<protein>
    <recommendedName>
        <fullName evidence="9">DUF1772-domain-containing protein</fullName>
    </recommendedName>
</protein>
<evidence type="ECO:0000256" key="1">
    <source>
        <dbReference type="ARBA" id="ARBA00004141"/>
    </source>
</evidence>
<dbReference type="GO" id="GO:0016020">
    <property type="term" value="C:membrane"/>
    <property type="evidence" value="ECO:0007669"/>
    <property type="project" value="UniProtKB-SubCell"/>
</dbReference>
<proteinExistence type="inferred from homology"/>
<keyword evidence="3 6" id="KW-1133">Transmembrane helix</keyword>
<sequence>MASTAFTSAKIIGLTGAAWLSGTIASISLVSVPAITRCIEEDSLAASHGIKLWRKNFELGKGLAPPIALATAASLSFCGWRERGIPTTGIRDGRLFFVSAALTVAIVPFTIFFMSSTNTKLLSLAKKDELTSSDSREGEALLKRWTLLNGLRSFLPLAGAVLAGFLVLG</sequence>
<comment type="subcellular location">
    <subcellularLocation>
        <location evidence="1">Membrane</location>
        <topology evidence="1">Multi-pass membrane protein</topology>
    </subcellularLocation>
</comment>
<keyword evidence="8" id="KW-1185">Reference proteome</keyword>
<feature type="transmembrane region" description="Helical" evidence="6">
    <location>
        <begin position="62"/>
        <end position="81"/>
    </location>
</feature>
<feature type="transmembrane region" description="Helical" evidence="6">
    <location>
        <begin position="93"/>
        <end position="114"/>
    </location>
</feature>
<evidence type="ECO:0000256" key="3">
    <source>
        <dbReference type="ARBA" id="ARBA00022989"/>
    </source>
</evidence>
<comment type="similarity">
    <text evidence="5">Belongs to the anthrone oxygenase family.</text>
</comment>
<accession>A0A9W8ZGW0</accession>
<name>A0A9W8ZGW0_9PLEO</name>
<dbReference type="EMBL" id="JAPEVA010000025">
    <property type="protein sequence ID" value="KAJ4406688.1"/>
    <property type="molecule type" value="Genomic_DNA"/>
</dbReference>
<dbReference type="Pfam" id="PF08592">
    <property type="entry name" value="Anthrone_oxy"/>
    <property type="match status" value="1"/>
</dbReference>
<keyword evidence="2 6" id="KW-0812">Transmembrane</keyword>
<evidence type="ECO:0000313" key="7">
    <source>
        <dbReference type="EMBL" id="KAJ4406688.1"/>
    </source>
</evidence>
<evidence type="ECO:0000256" key="6">
    <source>
        <dbReference type="SAM" id="Phobius"/>
    </source>
</evidence>
<comment type="caution">
    <text evidence="7">The sequence shown here is derived from an EMBL/GenBank/DDBJ whole genome shotgun (WGS) entry which is preliminary data.</text>
</comment>
<dbReference type="PANTHER" id="PTHR35042:SF1">
    <property type="entry name" value="DUF1772-DOMAIN-CONTAINING PROTEIN"/>
    <property type="match status" value="1"/>
</dbReference>
<evidence type="ECO:0000256" key="5">
    <source>
        <dbReference type="ARBA" id="ARBA00034313"/>
    </source>
</evidence>
<feature type="transmembrane region" description="Helical" evidence="6">
    <location>
        <begin position="151"/>
        <end position="168"/>
    </location>
</feature>
<evidence type="ECO:0000256" key="2">
    <source>
        <dbReference type="ARBA" id="ARBA00022692"/>
    </source>
</evidence>
<dbReference type="PANTHER" id="PTHR35042">
    <property type="entry name" value="ANTHRONE OXYGENASE ENCC"/>
    <property type="match status" value="1"/>
</dbReference>
<evidence type="ECO:0008006" key="9">
    <source>
        <dbReference type="Google" id="ProtNLM"/>
    </source>
</evidence>
<evidence type="ECO:0000313" key="8">
    <source>
        <dbReference type="Proteomes" id="UP001140510"/>
    </source>
</evidence>
<evidence type="ECO:0000256" key="4">
    <source>
        <dbReference type="ARBA" id="ARBA00023136"/>
    </source>
</evidence>
<dbReference type="OrthoDB" id="5954308at2759"/>
<reference evidence="7" key="1">
    <citation type="submission" date="2022-10" db="EMBL/GenBank/DDBJ databases">
        <title>Tapping the CABI collections for fungal endophytes: first genome assemblies for Collariella, Neodidymelliopsis, Ascochyta clinopodiicola, Didymella pomorum, Didymosphaeria variabile, Neocosmospora piperis and Neocucurbitaria cava.</title>
        <authorList>
            <person name="Hill R."/>
        </authorList>
    </citation>
    <scope>NUCLEOTIDE SEQUENCE</scope>
    <source>
        <strain evidence="7">IMI 355091</strain>
    </source>
</reference>
<dbReference type="AlphaFoldDB" id="A0A9W8ZGW0"/>
<keyword evidence="4 6" id="KW-0472">Membrane</keyword>
<dbReference type="Proteomes" id="UP001140510">
    <property type="component" value="Unassembled WGS sequence"/>
</dbReference>